<keyword evidence="4" id="KW-1185">Reference proteome</keyword>
<feature type="domain" description="Glycosyltransferase subfamily 4-like N-terminal" evidence="2">
    <location>
        <begin position="16"/>
        <end position="175"/>
    </location>
</feature>
<dbReference type="PANTHER" id="PTHR12526">
    <property type="entry name" value="GLYCOSYLTRANSFERASE"/>
    <property type="match status" value="1"/>
</dbReference>
<dbReference type="Pfam" id="PF13439">
    <property type="entry name" value="Glyco_transf_4"/>
    <property type="match status" value="1"/>
</dbReference>
<dbReference type="EC" id="2.4.-.-" evidence="3"/>
<accession>A0ABW5WQY8</accession>
<keyword evidence="3" id="KW-0328">Glycosyltransferase</keyword>
<evidence type="ECO:0000313" key="4">
    <source>
        <dbReference type="Proteomes" id="UP001597533"/>
    </source>
</evidence>
<sequence>MKRKKIAFIIPSLKAGGAERVVSSLANQLINEFDIVIVVLYKCTPFYSIDSKVKIAYAKNLYNSTPSFFQSLRNHYDLIKKSKTIIKDFNADVIIGFTTSANIYSVIIAKQLKIPSIISERIHPKYGSISNFWVKVRKYVYPKTNALVIQTNDIRNYFKSFVHNNKISIINNPLSDELANQKLENVSKKNHIICVGRLEHQKNQELLINAFSNIERGNWQLLLIGEGHKREQFQNLINQLNLNDSVKLLGNSKDISKYYNSAKIFVLPSNYEGFPNALIEAMYFGMACISTNCPSGPSEIINDGENGFLIPVNDQLQLEKKLTILLENEVLQNQFRKKAMESTACFKADFIANKWKELIYKVLQ</sequence>
<gene>
    <name evidence="3" type="ORF">ACFS5M_07885</name>
</gene>
<dbReference type="CDD" id="cd03820">
    <property type="entry name" value="GT4_AmsD-like"/>
    <property type="match status" value="1"/>
</dbReference>
<dbReference type="PANTHER" id="PTHR12526:SF630">
    <property type="entry name" value="GLYCOSYLTRANSFERASE"/>
    <property type="match status" value="1"/>
</dbReference>
<evidence type="ECO:0000313" key="3">
    <source>
        <dbReference type="EMBL" id="MFD2823585.1"/>
    </source>
</evidence>
<dbReference type="EMBL" id="JBHUOV010000002">
    <property type="protein sequence ID" value="MFD2823585.1"/>
    <property type="molecule type" value="Genomic_DNA"/>
</dbReference>
<dbReference type="Proteomes" id="UP001597533">
    <property type="component" value="Unassembled WGS sequence"/>
</dbReference>
<dbReference type="InterPro" id="IPR028098">
    <property type="entry name" value="Glyco_trans_4-like_N"/>
</dbReference>
<evidence type="ECO:0000259" key="2">
    <source>
        <dbReference type="Pfam" id="PF13439"/>
    </source>
</evidence>
<reference evidence="4" key="1">
    <citation type="journal article" date="2019" name="Int. J. Syst. Evol. Microbiol.">
        <title>The Global Catalogue of Microorganisms (GCM) 10K type strain sequencing project: providing services to taxonomists for standard genome sequencing and annotation.</title>
        <authorList>
            <consortium name="The Broad Institute Genomics Platform"/>
            <consortium name="The Broad Institute Genome Sequencing Center for Infectious Disease"/>
            <person name="Wu L."/>
            <person name="Ma J."/>
        </authorList>
    </citation>
    <scope>NUCLEOTIDE SEQUENCE [LARGE SCALE GENOMIC DNA]</scope>
    <source>
        <strain evidence="4">KCTC 32141</strain>
    </source>
</reference>
<dbReference type="Pfam" id="PF00534">
    <property type="entry name" value="Glycos_transf_1"/>
    <property type="match status" value="1"/>
</dbReference>
<dbReference type="RefSeq" id="WP_183487632.1">
    <property type="nucleotide sequence ID" value="NZ_JBHUOV010000002.1"/>
</dbReference>
<dbReference type="GO" id="GO:0016757">
    <property type="term" value="F:glycosyltransferase activity"/>
    <property type="evidence" value="ECO:0007669"/>
    <property type="project" value="UniProtKB-KW"/>
</dbReference>
<feature type="domain" description="Glycosyl transferase family 1" evidence="1">
    <location>
        <begin position="179"/>
        <end position="339"/>
    </location>
</feature>
<dbReference type="SUPFAM" id="SSF53756">
    <property type="entry name" value="UDP-Glycosyltransferase/glycogen phosphorylase"/>
    <property type="match status" value="1"/>
</dbReference>
<proteinExistence type="predicted"/>
<protein>
    <submittedName>
        <fullName evidence="3">Glycosyltransferase family 4 protein</fullName>
        <ecNumber evidence="3">2.4.-.-</ecNumber>
    </submittedName>
</protein>
<dbReference type="Gene3D" id="3.40.50.2000">
    <property type="entry name" value="Glycogen Phosphorylase B"/>
    <property type="match status" value="2"/>
</dbReference>
<dbReference type="InterPro" id="IPR001296">
    <property type="entry name" value="Glyco_trans_1"/>
</dbReference>
<organism evidence="3 4">
    <name type="scientific">Lacinutrix iliipiscaria</name>
    <dbReference type="NCBI Taxonomy" id="1230532"/>
    <lineage>
        <taxon>Bacteria</taxon>
        <taxon>Pseudomonadati</taxon>
        <taxon>Bacteroidota</taxon>
        <taxon>Flavobacteriia</taxon>
        <taxon>Flavobacteriales</taxon>
        <taxon>Flavobacteriaceae</taxon>
        <taxon>Lacinutrix</taxon>
    </lineage>
</organism>
<keyword evidence="3" id="KW-0808">Transferase</keyword>
<evidence type="ECO:0000259" key="1">
    <source>
        <dbReference type="Pfam" id="PF00534"/>
    </source>
</evidence>
<name>A0ABW5WQY8_9FLAO</name>
<comment type="caution">
    <text evidence="3">The sequence shown here is derived from an EMBL/GenBank/DDBJ whole genome shotgun (WGS) entry which is preliminary data.</text>
</comment>